<evidence type="ECO:0000313" key="2">
    <source>
        <dbReference type="EMBL" id="WIY49703.1"/>
    </source>
</evidence>
<dbReference type="RefSeq" id="WP_133246127.1">
    <property type="nucleotide sequence ID" value="NZ_CP042302.1"/>
</dbReference>
<accession>A0ABY9AT35</accession>
<feature type="domain" description="DUF7210" evidence="1">
    <location>
        <begin position="19"/>
        <end position="55"/>
    </location>
</feature>
<reference evidence="2 3" key="1">
    <citation type="submission" date="2023-06" db="EMBL/GenBank/DDBJ databases">
        <authorList>
            <person name="Ham H."/>
            <person name="Park D.S."/>
        </authorList>
    </citation>
    <scope>NUCLEOTIDE SEQUENCE [LARGE SCALE GENOMIC DNA]</scope>
    <source>
        <strain evidence="2 3">KACC 17005</strain>
    </source>
</reference>
<sequence>MRPRRKVQAAPPPAAEPERVVLAREHEHQGKKRPAGTELLVHPETARWLRAAGVIATPKD</sequence>
<dbReference type="InterPro" id="IPR055634">
    <property type="entry name" value="DUF7210"/>
</dbReference>
<evidence type="ECO:0000259" key="1">
    <source>
        <dbReference type="Pfam" id="PF23843"/>
    </source>
</evidence>
<keyword evidence="3" id="KW-1185">Reference proteome</keyword>
<dbReference type="EMBL" id="CP127363">
    <property type="protein sequence ID" value="WIY49703.1"/>
    <property type="molecule type" value="Genomic_DNA"/>
</dbReference>
<organism evidence="2 3">
    <name type="scientific">Paracidovorax citrulli</name>
    <name type="common">Acidovorax citrulli</name>
    <dbReference type="NCBI Taxonomy" id="80869"/>
    <lineage>
        <taxon>Bacteria</taxon>
        <taxon>Pseudomonadati</taxon>
        <taxon>Pseudomonadota</taxon>
        <taxon>Betaproteobacteria</taxon>
        <taxon>Burkholderiales</taxon>
        <taxon>Comamonadaceae</taxon>
        <taxon>Paracidovorax</taxon>
    </lineage>
</organism>
<dbReference type="Proteomes" id="UP001242732">
    <property type="component" value="Chromosome"/>
</dbReference>
<protein>
    <recommendedName>
        <fullName evidence="1">DUF7210 domain-containing protein</fullName>
    </recommendedName>
</protein>
<evidence type="ECO:0000313" key="3">
    <source>
        <dbReference type="Proteomes" id="UP001242732"/>
    </source>
</evidence>
<name>A0ABY9AT35_PARCI</name>
<proteinExistence type="predicted"/>
<gene>
    <name evidence="2" type="ORF">QRO08_03775</name>
</gene>
<dbReference type="Pfam" id="PF23843">
    <property type="entry name" value="DUF7210"/>
    <property type="match status" value="1"/>
</dbReference>